<feature type="compositionally biased region" description="Low complexity" evidence="1">
    <location>
        <begin position="919"/>
        <end position="965"/>
    </location>
</feature>
<protein>
    <recommendedName>
        <fullName evidence="2">WRKY19-like zinc finger domain-containing protein</fullName>
    </recommendedName>
</protein>
<reference evidence="4" key="1">
    <citation type="journal article" date="2011" name="Nat. Genet.">
        <title>The Arabidopsis lyrata genome sequence and the basis of rapid genome size change.</title>
        <authorList>
            <person name="Hu T.T."/>
            <person name="Pattyn P."/>
            <person name="Bakker E.G."/>
            <person name="Cao J."/>
            <person name="Cheng J.-F."/>
            <person name="Clark R.M."/>
            <person name="Fahlgren N."/>
            <person name="Fawcett J.A."/>
            <person name="Grimwood J."/>
            <person name="Gundlach H."/>
            <person name="Haberer G."/>
            <person name="Hollister J.D."/>
            <person name="Ossowski S."/>
            <person name="Ottilar R.P."/>
            <person name="Salamov A.A."/>
            <person name="Schneeberger K."/>
            <person name="Spannagl M."/>
            <person name="Wang X."/>
            <person name="Yang L."/>
            <person name="Nasrallah M.E."/>
            <person name="Bergelson J."/>
            <person name="Carrington J.C."/>
            <person name="Gaut B.S."/>
            <person name="Schmutz J."/>
            <person name="Mayer K.F.X."/>
            <person name="Van de Peer Y."/>
            <person name="Grigoriev I.V."/>
            <person name="Nordborg M."/>
            <person name="Weigel D."/>
            <person name="Guo Y.-L."/>
        </authorList>
    </citation>
    <scope>NUCLEOTIDE SEQUENCE [LARGE SCALE GENOMIC DNA]</scope>
    <source>
        <strain evidence="4">cv. MN47</strain>
    </source>
</reference>
<feature type="region of interest" description="Disordered" evidence="1">
    <location>
        <begin position="763"/>
        <end position="834"/>
    </location>
</feature>
<dbReference type="PANTHER" id="PTHR31827:SF1">
    <property type="entry name" value="EMB|CAB89363.1"/>
    <property type="match status" value="1"/>
</dbReference>
<evidence type="ECO:0000256" key="1">
    <source>
        <dbReference type="SAM" id="MobiDB-lite"/>
    </source>
</evidence>
<gene>
    <name evidence="3" type="ORF">ARALYDRAFT_358659</name>
</gene>
<dbReference type="STRING" id="81972.D7MRV1"/>
<dbReference type="InterPro" id="IPR056866">
    <property type="entry name" value="Znf_WRKY19"/>
</dbReference>
<dbReference type="eggNOG" id="ENOG502QTWA">
    <property type="taxonomic scope" value="Eukaryota"/>
</dbReference>
<evidence type="ECO:0000259" key="2">
    <source>
        <dbReference type="Pfam" id="PF24906"/>
    </source>
</evidence>
<evidence type="ECO:0000313" key="3">
    <source>
        <dbReference type="EMBL" id="EFH42878.1"/>
    </source>
</evidence>
<feature type="domain" description="WRKY19-like zinc finger" evidence="2">
    <location>
        <begin position="263"/>
        <end position="287"/>
    </location>
</feature>
<feature type="compositionally biased region" description="Polar residues" evidence="1">
    <location>
        <begin position="984"/>
        <end position="1013"/>
    </location>
</feature>
<evidence type="ECO:0000313" key="4">
    <source>
        <dbReference type="Proteomes" id="UP000008694"/>
    </source>
</evidence>
<name>D7MRV1_ARALL</name>
<dbReference type="HOGENOM" id="CLU_285964_0_0_1"/>
<feature type="compositionally biased region" description="Polar residues" evidence="1">
    <location>
        <begin position="768"/>
        <end position="784"/>
    </location>
</feature>
<feature type="domain" description="WRKY19-like zinc finger" evidence="2">
    <location>
        <begin position="238"/>
        <end position="262"/>
    </location>
</feature>
<organism evidence="4">
    <name type="scientific">Arabidopsis lyrata subsp. lyrata</name>
    <name type="common">Lyre-leaved rock-cress</name>
    <dbReference type="NCBI Taxonomy" id="81972"/>
    <lineage>
        <taxon>Eukaryota</taxon>
        <taxon>Viridiplantae</taxon>
        <taxon>Streptophyta</taxon>
        <taxon>Embryophyta</taxon>
        <taxon>Tracheophyta</taxon>
        <taxon>Spermatophyta</taxon>
        <taxon>Magnoliopsida</taxon>
        <taxon>eudicotyledons</taxon>
        <taxon>Gunneridae</taxon>
        <taxon>Pentapetalae</taxon>
        <taxon>rosids</taxon>
        <taxon>malvids</taxon>
        <taxon>Brassicales</taxon>
        <taxon>Brassicaceae</taxon>
        <taxon>Camelineae</taxon>
        <taxon>Arabidopsis</taxon>
    </lineage>
</organism>
<feature type="region of interest" description="Disordered" evidence="1">
    <location>
        <begin position="902"/>
        <end position="1040"/>
    </location>
</feature>
<accession>D7MRV1</accession>
<keyword evidence="4" id="KW-1185">Reference proteome</keyword>
<feature type="compositionally biased region" description="Polar residues" evidence="1">
    <location>
        <begin position="792"/>
        <end position="815"/>
    </location>
</feature>
<dbReference type="Pfam" id="PF24906">
    <property type="entry name" value="Zf_WRKY19"/>
    <property type="match status" value="5"/>
</dbReference>
<dbReference type="PANTHER" id="PTHR31827">
    <property type="entry name" value="EMB|CAB89363.1"/>
    <property type="match status" value="1"/>
</dbReference>
<feature type="domain" description="WRKY19-like zinc finger" evidence="2">
    <location>
        <begin position="442"/>
        <end position="466"/>
    </location>
</feature>
<sequence>MDLNQSVVHFSRGNGIAKLDNFGDTALSLKCLGSSAGRFIGSSHHNHKLCSDVSNCPDGGCRLVLGLGPTPPSYYYNVTGNDNNIKGSASSGSVQELSSGGNSILQLGPPAVTMDTFSGLDCSLLTYTDTNVSQAVVDEGSTSARRSGGYMPSLLFAPRTENVRKPSRMQECSTNFGTDAYNSQLSHESEFSVGAFSDRSASATSSQQRLSNPKKCKFMGCVKGARGASGLCIGHGGGQRCQKLGCNKGAESKTTFCKAHGGGKRCQHLGCTKSAEGKTDLCISHGGGRRCGFPEGCAKAARGKSGLCIKHGGGKRCRIESCTRSAEGQAGLCISHGGGRRCQSSGCTKGAQGSTNYCKAHGGGKRCIFAGCTKGAEGSTPLCKAHGGGKRCMFDGGGICPKSVHGGTSFCVAHGGGKRCVVAGCTKSARGRTDCCVKHGGGKRCKSDGCEKSAQGSTDFCKAHGGGKRCSWGGDWKCEKFARGKSGLCAAHNSMSQDKAGSKVGLIGPGLFRGLVSTSSQTTTTATTTTTDHSQSGVSAVSDCTESIDRPLPPLLHQPEKRQKLMIPMQVLVPPSMKSLSFSNTERPEIETNNNSSGSNGRNIFDFMIPEERVHGGGLMSLLNGFVILRSEISVLLLRFIVQSFSILISSSCDDDSRFSYCSGMLDKDEPFVYNEVDYKTPKQSPQTWPMDKIRQSRFQHKMSSLLSPVTPKRNYNISNAKSLLLQCLRDAKSDPLPRRRFPVSCTDEGILMDGVLVTSATKKKVSESPSSCPGRSARSSIFRSQHKKNTEFSSPISESGRNQETTLSQQSSSAGEGKILANSPCTPKAANPSKLQASAEPFILTPRQAASPFPPQQLPYDHYNPQFPCAPYPYLHRPRPLIYVYQRPPLLPLLPHGPDPYTLNSQKDFPPILSGNQTPTTSPHSLPTTPSSSQPNTTTSDSPVHTPISTTFTANLNTSTTTSTHGPSPSVDRVDTVAKIPDLSSSPSDGLETVTQKPDLASPSTGRETVTQKPDLASPSAGLGTMTINKDWSPSDDGLPTFTQDQLDFMKSHNRLFPDYVFGRYKYKKRMSAFKHQEEHR</sequence>
<dbReference type="EMBL" id="GL348720">
    <property type="protein sequence ID" value="EFH42878.1"/>
    <property type="molecule type" value="Genomic_DNA"/>
</dbReference>
<proteinExistence type="predicted"/>
<feature type="domain" description="WRKY19-like zinc finger" evidence="2">
    <location>
        <begin position="314"/>
        <end position="338"/>
    </location>
</feature>
<dbReference type="Proteomes" id="UP000008694">
    <property type="component" value="Unassembled WGS sequence"/>
</dbReference>
<dbReference type="AlphaFoldDB" id="D7MRV1"/>
<dbReference type="Gramene" id="fgenesh1_pg.C_scaffold_8002446">
    <property type="protein sequence ID" value="fgenesh1_pg.C_scaffold_8002446"/>
    <property type="gene ID" value="fgenesh1_pg.C_scaffold_8002446"/>
</dbReference>
<feature type="domain" description="WRKY19-like zinc finger" evidence="2">
    <location>
        <begin position="339"/>
        <end position="363"/>
    </location>
</feature>